<comment type="caution">
    <text evidence="4">The sequence shown here is derived from an EMBL/GenBank/DDBJ whole genome shotgun (WGS) entry which is preliminary data.</text>
</comment>
<accession>A0AAW0E433</accession>
<comment type="similarity">
    <text evidence="1">Belongs to the short-chain dehydrogenases/reductases (SDR) family.</text>
</comment>
<dbReference type="PANTHER" id="PTHR43544:SF7">
    <property type="entry name" value="NADB-LER2"/>
    <property type="match status" value="1"/>
</dbReference>
<evidence type="ECO:0000256" key="1">
    <source>
        <dbReference type="ARBA" id="ARBA00006484"/>
    </source>
</evidence>
<dbReference type="InterPro" id="IPR051468">
    <property type="entry name" value="Fungal_SecMetab_SDRs"/>
</dbReference>
<dbReference type="Gene3D" id="3.40.50.720">
    <property type="entry name" value="NAD(P)-binding Rossmann-like Domain"/>
    <property type="match status" value="1"/>
</dbReference>
<gene>
    <name evidence="4" type="ORF">R3P38DRAFT_3168230</name>
</gene>
<evidence type="ECO:0000256" key="2">
    <source>
        <dbReference type="ARBA" id="ARBA00022857"/>
    </source>
</evidence>
<dbReference type="InterPro" id="IPR002347">
    <property type="entry name" value="SDR_fam"/>
</dbReference>
<evidence type="ECO:0000313" key="5">
    <source>
        <dbReference type="Proteomes" id="UP001362999"/>
    </source>
</evidence>
<dbReference type="PANTHER" id="PTHR43544">
    <property type="entry name" value="SHORT-CHAIN DEHYDROGENASE/REDUCTASE"/>
    <property type="match status" value="1"/>
</dbReference>
<dbReference type="GO" id="GO:0016491">
    <property type="term" value="F:oxidoreductase activity"/>
    <property type="evidence" value="ECO:0007669"/>
    <property type="project" value="UniProtKB-KW"/>
</dbReference>
<keyword evidence="2" id="KW-0521">NADP</keyword>
<dbReference type="AlphaFoldDB" id="A0AAW0E433"/>
<reference evidence="4 5" key="1">
    <citation type="journal article" date="2024" name="J Genomics">
        <title>Draft genome sequencing and assembly of Favolaschia claudopus CIRM-BRFM 2984 isolated from oak limbs.</title>
        <authorList>
            <person name="Navarro D."/>
            <person name="Drula E."/>
            <person name="Chaduli D."/>
            <person name="Cazenave R."/>
            <person name="Ahrendt S."/>
            <person name="Wang J."/>
            <person name="Lipzen A."/>
            <person name="Daum C."/>
            <person name="Barry K."/>
            <person name="Grigoriev I.V."/>
            <person name="Favel A."/>
            <person name="Rosso M.N."/>
            <person name="Martin F."/>
        </authorList>
    </citation>
    <scope>NUCLEOTIDE SEQUENCE [LARGE SCALE GENOMIC DNA]</scope>
    <source>
        <strain evidence="4 5">CIRM-BRFM 2984</strain>
    </source>
</reference>
<dbReference type="GO" id="GO:0005737">
    <property type="term" value="C:cytoplasm"/>
    <property type="evidence" value="ECO:0007669"/>
    <property type="project" value="TreeGrafter"/>
</dbReference>
<dbReference type="EMBL" id="JAWWNJ010000003">
    <property type="protein sequence ID" value="KAK7059776.1"/>
    <property type="molecule type" value="Genomic_DNA"/>
</dbReference>
<evidence type="ECO:0000313" key="4">
    <source>
        <dbReference type="EMBL" id="KAK7059776.1"/>
    </source>
</evidence>
<dbReference type="InterPro" id="IPR036291">
    <property type="entry name" value="NAD(P)-bd_dom_sf"/>
</dbReference>
<organism evidence="4 5">
    <name type="scientific">Favolaschia claudopus</name>
    <dbReference type="NCBI Taxonomy" id="2862362"/>
    <lineage>
        <taxon>Eukaryota</taxon>
        <taxon>Fungi</taxon>
        <taxon>Dikarya</taxon>
        <taxon>Basidiomycota</taxon>
        <taxon>Agaricomycotina</taxon>
        <taxon>Agaricomycetes</taxon>
        <taxon>Agaricomycetidae</taxon>
        <taxon>Agaricales</taxon>
        <taxon>Marasmiineae</taxon>
        <taxon>Mycenaceae</taxon>
        <taxon>Favolaschia</taxon>
    </lineage>
</organism>
<proteinExistence type="inferred from homology"/>
<keyword evidence="5" id="KW-1185">Reference proteome</keyword>
<dbReference type="CDD" id="cd05325">
    <property type="entry name" value="carb_red_sniffer_like_SDR_c"/>
    <property type="match status" value="1"/>
</dbReference>
<evidence type="ECO:0000256" key="3">
    <source>
        <dbReference type="ARBA" id="ARBA00023002"/>
    </source>
</evidence>
<protein>
    <submittedName>
        <fullName evidence="4">NAD(P)-binding protein</fullName>
    </submittedName>
</protein>
<dbReference type="SUPFAM" id="SSF51735">
    <property type="entry name" value="NAD(P)-binding Rossmann-fold domains"/>
    <property type="match status" value="1"/>
</dbReference>
<dbReference type="Pfam" id="PF00106">
    <property type="entry name" value="adh_short"/>
    <property type="match status" value="1"/>
</dbReference>
<dbReference type="Proteomes" id="UP001362999">
    <property type="component" value="Unassembled WGS sequence"/>
</dbReference>
<dbReference type="PRINTS" id="PR00081">
    <property type="entry name" value="GDHRDH"/>
</dbReference>
<sequence length="254" mass="26456">MSGAIVYLVTGANRGIGFGLVAALAARPNTIVFAGARDPSAQALGDLAAKHTNLHPIKLTSADKADNDAAVAQIEKVAGRLDVIIANAAICDYYGPVVDAPVSVYQDHFEVNSLGPLVLFQAAERLLLASPTGAPIFAVISSSVTSMGNYVHFSLSPYAMSKAAVNILVKGLNAEHSKLVAFLVDPGWVATQMGDRGAKANGLPGAPVQIADSVKGILGRIDGATKEKSAGKFWNAVVANNGNPWDRPTEEILW</sequence>
<keyword evidence="3" id="KW-0560">Oxidoreductase</keyword>
<name>A0AAW0E433_9AGAR</name>